<dbReference type="Gene3D" id="1.10.10.10">
    <property type="entry name" value="Winged helix-like DNA-binding domain superfamily/Winged helix DNA-binding domain"/>
    <property type="match status" value="1"/>
</dbReference>
<dbReference type="GO" id="GO:0016987">
    <property type="term" value="F:sigma factor activity"/>
    <property type="evidence" value="ECO:0007669"/>
    <property type="project" value="UniProtKB-KW"/>
</dbReference>
<dbReference type="InterPro" id="IPR013325">
    <property type="entry name" value="RNA_pol_sigma_r2"/>
</dbReference>
<dbReference type="OrthoDB" id="9797134at2"/>
<evidence type="ECO:0000256" key="2">
    <source>
        <dbReference type="ARBA" id="ARBA00023015"/>
    </source>
</evidence>
<dbReference type="Gene3D" id="1.10.1740.10">
    <property type="match status" value="1"/>
</dbReference>
<evidence type="ECO:0000256" key="5">
    <source>
        <dbReference type="ARBA" id="ARBA00023163"/>
    </source>
</evidence>
<keyword evidence="4" id="KW-0238">DNA-binding</keyword>
<dbReference type="GO" id="GO:0003677">
    <property type="term" value="F:DNA binding"/>
    <property type="evidence" value="ECO:0007669"/>
    <property type="project" value="UniProtKB-KW"/>
</dbReference>
<dbReference type="KEGG" id="part:PARC_a0206"/>
<protein>
    <submittedName>
        <fullName evidence="7">RNA polymerase sigma-70 factor, ECF subfamily</fullName>
    </submittedName>
</protein>
<dbReference type="AlphaFoldDB" id="A0A290RWW8"/>
<keyword evidence="2" id="KW-0805">Transcription regulation</keyword>
<dbReference type="SUPFAM" id="SSF88946">
    <property type="entry name" value="Sigma2 domain of RNA polymerase sigma factors"/>
    <property type="match status" value="1"/>
</dbReference>
<dbReference type="InterPro" id="IPR013324">
    <property type="entry name" value="RNA_pol_sigma_r3/r4-like"/>
</dbReference>
<dbReference type="InterPro" id="IPR039425">
    <property type="entry name" value="RNA_pol_sigma-70-like"/>
</dbReference>
<evidence type="ECO:0000256" key="1">
    <source>
        <dbReference type="ARBA" id="ARBA00010641"/>
    </source>
</evidence>
<accession>A0A290RWW8</accession>
<dbReference type="InterPro" id="IPR036388">
    <property type="entry name" value="WH-like_DNA-bd_sf"/>
</dbReference>
<organism evidence="7 8">
    <name type="scientific">Pseudoalteromonas arctica A 37-1-2</name>
    <dbReference type="NCBI Taxonomy" id="1117313"/>
    <lineage>
        <taxon>Bacteria</taxon>
        <taxon>Pseudomonadati</taxon>
        <taxon>Pseudomonadota</taxon>
        <taxon>Gammaproteobacteria</taxon>
        <taxon>Alteromonadales</taxon>
        <taxon>Pseudoalteromonadaceae</taxon>
        <taxon>Pseudoalteromonas</taxon>
    </lineage>
</organism>
<dbReference type="SUPFAM" id="SSF88659">
    <property type="entry name" value="Sigma3 and sigma4 domains of RNA polymerase sigma factors"/>
    <property type="match status" value="1"/>
</dbReference>
<name>A0A290RWW8_9GAMM</name>
<dbReference type="PANTHER" id="PTHR43133:SF8">
    <property type="entry name" value="RNA POLYMERASE SIGMA FACTOR HI_1459-RELATED"/>
    <property type="match status" value="1"/>
</dbReference>
<dbReference type="GO" id="GO:0006352">
    <property type="term" value="P:DNA-templated transcription initiation"/>
    <property type="evidence" value="ECO:0007669"/>
    <property type="project" value="InterPro"/>
</dbReference>
<comment type="similarity">
    <text evidence="1">Belongs to the sigma-70 factor family. ECF subfamily.</text>
</comment>
<gene>
    <name evidence="7" type="primary">rpoE</name>
    <name evidence="7" type="ORF">PARC_a0206</name>
</gene>
<dbReference type="PANTHER" id="PTHR43133">
    <property type="entry name" value="RNA POLYMERASE ECF-TYPE SIGMA FACTO"/>
    <property type="match status" value="1"/>
</dbReference>
<evidence type="ECO:0000259" key="6">
    <source>
        <dbReference type="Pfam" id="PF04545"/>
    </source>
</evidence>
<keyword evidence="3" id="KW-0731">Sigma factor</keyword>
<dbReference type="NCBIfam" id="TIGR02937">
    <property type="entry name" value="sigma70-ECF"/>
    <property type="match status" value="1"/>
</dbReference>
<evidence type="ECO:0000256" key="3">
    <source>
        <dbReference type="ARBA" id="ARBA00023082"/>
    </source>
</evidence>
<reference evidence="7 8" key="1">
    <citation type="journal article" date="2012" name="J. Bacteriol.">
        <title>Genome sequences of type strains of seven species of the marine bacterium Pseudoalteromonas.</title>
        <authorList>
            <person name="Xie B.B."/>
            <person name="Shu Y.L."/>
            <person name="Qin Q.L."/>
            <person name="Rong J.C."/>
            <person name="Zhang X.Y."/>
            <person name="Chen X.L."/>
            <person name="Shi M."/>
            <person name="He H.L."/>
            <person name="Zhou B.C."/>
            <person name="Zhang Y.Z."/>
        </authorList>
    </citation>
    <scope>NUCLEOTIDE SEQUENCE [LARGE SCALE GENOMIC DNA]</scope>
    <source>
        <strain evidence="7 8">A 37-1-2</strain>
    </source>
</reference>
<feature type="domain" description="RNA polymerase sigma-70 region 4" evidence="6">
    <location>
        <begin position="117"/>
        <end position="164"/>
    </location>
</feature>
<evidence type="ECO:0000313" key="7">
    <source>
        <dbReference type="EMBL" id="ATC84972.1"/>
    </source>
</evidence>
<dbReference type="InterPro" id="IPR007630">
    <property type="entry name" value="RNA_pol_sigma70_r4"/>
</dbReference>
<evidence type="ECO:0000256" key="4">
    <source>
        <dbReference type="ARBA" id="ARBA00023125"/>
    </source>
</evidence>
<dbReference type="RefSeq" id="WP_010554811.1">
    <property type="nucleotide sequence ID" value="NZ_CP011025.1"/>
</dbReference>
<keyword evidence="5" id="KW-0804">Transcription</keyword>
<dbReference type="Pfam" id="PF04545">
    <property type="entry name" value="Sigma70_r4"/>
    <property type="match status" value="1"/>
</dbReference>
<proteinExistence type="inferred from homology"/>
<sequence length="173" mass="20041">MIIESFFEKLYIEHNSELNRRVRDFFGASLSDHEDLVQEAFSNMLSHQHIDKIEFPKAYLLRSAINIGLNYRSRSRFKNTQYLSDDILDNIDEPLCTQGSPEDLCSMNLRIEYISDAMNTLTDKQRDLIVRSRIHGETYQQIKVATGFSLGDISRQMQSAIEQLHSYISAKNA</sequence>
<evidence type="ECO:0000313" key="8">
    <source>
        <dbReference type="Proteomes" id="UP000016505"/>
    </source>
</evidence>
<dbReference type="Proteomes" id="UP000016505">
    <property type="component" value="Chromosome I"/>
</dbReference>
<dbReference type="EMBL" id="CP011025">
    <property type="protein sequence ID" value="ATC84972.1"/>
    <property type="molecule type" value="Genomic_DNA"/>
</dbReference>
<dbReference type="InterPro" id="IPR014284">
    <property type="entry name" value="RNA_pol_sigma-70_dom"/>
</dbReference>